<dbReference type="RefSeq" id="WP_147422742.1">
    <property type="nucleotide sequence ID" value="NZ_RBIM01000010.1"/>
</dbReference>
<name>A0A495CVU6_9PROT</name>
<keyword evidence="3" id="KW-0812">Transmembrane</keyword>
<feature type="domain" description="EAL" evidence="4">
    <location>
        <begin position="595"/>
        <end position="845"/>
    </location>
</feature>
<keyword evidence="1" id="KW-0802">TPR repeat</keyword>
<dbReference type="InterPro" id="IPR035919">
    <property type="entry name" value="EAL_sf"/>
</dbReference>
<dbReference type="InterPro" id="IPR001633">
    <property type="entry name" value="EAL_dom"/>
</dbReference>
<dbReference type="InterPro" id="IPR029787">
    <property type="entry name" value="Nucleotide_cyclase"/>
</dbReference>
<sequence length="854" mass="93240">MRLPASPLAIVAVVLSLVLALVPSAVRAQDAERLQTVSEAVDAARSVMMADPTAALSLAERAEVLADRLTNSERDEALATAEWLQSEALTRMGRAEDAHPHALEALGRLGEAPAETKLLADIFTSLGRIEKVLGEHGEALEHYQSAYEIYRDLGESRSEAIGLQSMASIYSDARQYERAVEYFRNALDRYQDPALDLAAHNNLANALTQLGRYDEAAASYAQARTLANAMDSAILEARVLNNLANLQLELADYDGADASIDAAFSMVADDGTFEWVRFFWGVRAQIAYGRGDPQGAVRFLGVAFRDVEIATTSQNFMELHGSAAEIYAAHGDWGLAYDHLQAFKRLTDERAAFASSANSALVGAQFDFTEQELEIQQLRAEGLEQALELARARQARNMMIASGIGVLCLFIAGIVFARSRVARAKARALSDSLYTDASTGLPTHAAMLRDLTEITAKTGKVPVVIAVQIKRRKHLSGALGYRVYSRFEQAVADRLAGGNYPVTVYRLLPGLFGLLQPSADTREACAVARDVTGLFETAVQVDDLNIDVGIICGLAQGDDAETAIRQAHLAIDQARSLNQSHAEFDPDLYGNPAANLSLMSEMMRATEKGEMALYYQPKLNVRTGRFESVEALSRWFHPERGFIPPDQFIPQAEETGHIRPFTEWVLRQSVEDQKRLLADGKPMSIAINISGALVGDADFARKARAMIVGARGPITLEITETAVMTNPDKAIEHLKAWRDAGARISIDDYGTGQSSLAYLQMIPSDELKLDRQFVSNLNANARGRMLIKSTIDLAHNLGLEVVAEGVETETDLAALKLLGSDWIQGYYLSKPVPIAELETFLAAPDQEVLRARSL</sequence>
<dbReference type="SMART" id="SM00028">
    <property type="entry name" value="TPR"/>
    <property type="match status" value="4"/>
</dbReference>
<dbReference type="SMART" id="SM00052">
    <property type="entry name" value="EAL"/>
    <property type="match status" value="1"/>
</dbReference>
<dbReference type="Gene3D" id="3.20.20.450">
    <property type="entry name" value="EAL domain"/>
    <property type="match status" value="1"/>
</dbReference>
<keyword evidence="3" id="KW-1133">Transmembrane helix</keyword>
<keyword evidence="2" id="KW-0175">Coiled coil</keyword>
<dbReference type="InterPro" id="IPR043128">
    <property type="entry name" value="Rev_trsase/Diguanyl_cyclase"/>
</dbReference>
<dbReference type="EMBL" id="RBIM01000010">
    <property type="protein sequence ID" value="RKQ89499.1"/>
    <property type="molecule type" value="Genomic_DNA"/>
</dbReference>
<feature type="transmembrane region" description="Helical" evidence="3">
    <location>
        <begin position="398"/>
        <end position="417"/>
    </location>
</feature>
<evidence type="ECO:0000259" key="4">
    <source>
        <dbReference type="PROSITE" id="PS50883"/>
    </source>
</evidence>
<dbReference type="AlphaFoldDB" id="A0A495CVU6"/>
<dbReference type="PROSITE" id="PS50883">
    <property type="entry name" value="EAL"/>
    <property type="match status" value="1"/>
</dbReference>
<organism evidence="5 6">
    <name type="scientific">Maricaulis maris</name>
    <dbReference type="NCBI Taxonomy" id="74318"/>
    <lineage>
        <taxon>Bacteria</taxon>
        <taxon>Pseudomonadati</taxon>
        <taxon>Pseudomonadota</taxon>
        <taxon>Alphaproteobacteria</taxon>
        <taxon>Maricaulales</taxon>
        <taxon>Maricaulaceae</taxon>
        <taxon>Maricaulis</taxon>
    </lineage>
</organism>
<dbReference type="SUPFAM" id="SSF55073">
    <property type="entry name" value="Nucleotide cyclase"/>
    <property type="match status" value="1"/>
</dbReference>
<feature type="repeat" description="TPR" evidence="1">
    <location>
        <begin position="160"/>
        <end position="193"/>
    </location>
</feature>
<protein>
    <submittedName>
        <fullName evidence="5">EAL domain-containing protein (Putative c-di-GMP-specific phosphodiesterase class I)</fullName>
    </submittedName>
</protein>
<evidence type="ECO:0000256" key="2">
    <source>
        <dbReference type="SAM" id="Coils"/>
    </source>
</evidence>
<dbReference type="Pfam" id="PF13424">
    <property type="entry name" value="TPR_12"/>
    <property type="match status" value="1"/>
</dbReference>
<dbReference type="InterPro" id="IPR000160">
    <property type="entry name" value="GGDEF_dom"/>
</dbReference>
<reference evidence="5 6" key="1">
    <citation type="submission" date="2018-10" db="EMBL/GenBank/DDBJ databases">
        <title>Genomic Encyclopedia of Type Strains, Phase IV (KMG-IV): sequencing the most valuable type-strain genomes for metagenomic binning, comparative biology and taxonomic classification.</title>
        <authorList>
            <person name="Goeker M."/>
        </authorList>
    </citation>
    <scope>NUCLEOTIDE SEQUENCE [LARGE SCALE GENOMIC DNA]</scope>
    <source>
        <strain evidence="5 6">DSM 4734</strain>
    </source>
</reference>
<dbReference type="Gene3D" id="1.25.40.10">
    <property type="entry name" value="Tetratricopeptide repeat domain"/>
    <property type="match status" value="2"/>
</dbReference>
<evidence type="ECO:0000313" key="5">
    <source>
        <dbReference type="EMBL" id="RKQ89499.1"/>
    </source>
</evidence>
<comment type="caution">
    <text evidence="5">The sequence shown here is derived from an EMBL/GenBank/DDBJ whole genome shotgun (WGS) entry which is preliminary data.</text>
</comment>
<dbReference type="SUPFAM" id="SSF48452">
    <property type="entry name" value="TPR-like"/>
    <property type="match status" value="1"/>
</dbReference>
<keyword evidence="3" id="KW-0472">Membrane</keyword>
<dbReference type="InterPro" id="IPR050706">
    <property type="entry name" value="Cyclic-di-GMP_PDE-like"/>
</dbReference>
<evidence type="ECO:0000256" key="3">
    <source>
        <dbReference type="SAM" id="Phobius"/>
    </source>
</evidence>
<dbReference type="Pfam" id="PF00563">
    <property type="entry name" value="EAL"/>
    <property type="match status" value="1"/>
</dbReference>
<accession>A0A495CVU6</accession>
<dbReference type="CDD" id="cd01948">
    <property type="entry name" value="EAL"/>
    <property type="match status" value="1"/>
</dbReference>
<dbReference type="PANTHER" id="PTHR33121">
    <property type="entry name" value="CYCLIC DI-GMP PHOSPHODIESTERASE PDEF"/>
    <property type="match status" value="1"/>
</dbReference>
<dbReference type="SUPFAM" id="SSF141868">
    <property type="entry name" value="EAL domain-like"/>
    <property type="match status" value="1"/>
</dbReference>
<dbReference type="PANTHER" id="PTHR33121:SF70">
    <property type="entry name" value="SIGNALING PROTEIN YKOW"/>
    <property type="match status" value="1"/>
</dbReference>
<dbReference type="Pfam" id="PF13176">
    <property type="entry name" value="TPR_7"/>
    <property type="match status" value="1"/>
</dbReference>
<gene>
    <name evidence="5" type="ORF">C7435_3359</name>
</gene>
<dbReference type="PROSITE" id="PS50005">
    <property type="entry name" value="TPR"/>
    <property type="match status" value="2"/>
</dbReference>
<evidence type="ECO:0000313" key="6">
    <source>
        <dbReference type="Proteomes" id="UP000273675"/>
    </source>
</evidence>
<dbReference type="InterPro" id="IPR011990">
    <property type="entry name" value="TPR-like_helical_dom_sf"/>
</dbReference>
<feature type="coiled-coil region" evidence="2">
    <location>
        <begin position="366"/>
        <end position="393"/>
    </location>
</feature>
<dbReference type="SMART" id="SM00267">
    <property type="entry name" value="GGDEF"/>
    <property type="match status" value="1"/>
</dbReference>
<proteinExistence type="predicted"/>
<dbReference type="Proteomes" id="UP000273675">
    <property type="component" value="Unassembled WGS sequence"/>
</dbReference>
<feature type="repeat" description="TPR" evidence="1">
    <location>
        <begin position="120"/>
        <end position="153"/>
    </location>
</feature>
<dbReference type="InterPro" id="IPR019734">
    <property type="entry name" value="TPR_rpt"/>
</dbReference>
<dbReference type="OrthoDB" id="7279500at2"/>
<dbReference type="Gene3D" id="3.30.70.270">
    <property type="match status" value="1"/>
</dbReference>
<dbReference type="GO" id="GO:0071111">
    <property type="term" value="F:cyclic-guanylate-specific phosphodiesterase activity"/>
    <property type="evidence" value="ECO:0007669"/>
    <property type="project" value="InterPro"/>
</dbReference>
<evidence type="ECO:0000256" key="1">
    <source>
        <dbReference type="PROSITE-ProRule" id="PRU00339"/>
    </source>
</evidence>